<organism evidence="2 3">
    <name type="scientific">Streptacidiphilus pinicola</name>
    <dbReference type="NCBI Taxonomy" id="2219663"/>
    <lineage>
        <taxon>Bacteria</taxon>
        <taxon>Bacillati</taxon>
        <taxon>Actinomycetota</taxon>
        <taxon>Actinomycetes</taxon>
        <taxon>Kitasatosporales</taxon>
        <taxon>Streptomycetaceae</taxon>
        <taxon>Streptacidiphilus</taxon>
    </lineage>
</organism>
<dbReference type="InterPro" id="IPR029068">
    <property type="entry name" value="Glyas_Bleomycin-R_OHBP_Dase"/>
</dbReference>
<evidence type="ECO:0000313" key="3">
    <source>
        <dbReference type="Proteomes" id="UP000248889"/>
    </source>
</evidence>
<dbReference type="PROSITE" id="PS51819">
    <property type="entry name" value="VOC"/>
    <property type="match status" value="1"/>
</dbReference>
<dbReference type="Pfam" id="PF00903">
    <property type="entry name" value="Glyoxalase"/>
    <property type="match status" value="1"/>
</dbReference>
<accession>A0A2X0K229</accession>
<dbReference type="SUPFAM" id="SSF54593">
    <property type="entry name" value="Glyoxalase/Bleomycin resistance protein/Dihydroxybiphenyl dioxygenase"/>
    <property type="match status" value="1"/>
</dbReference>
<evidence type="ECO:0000313" key="2">
    <source>
        <dbReference type="EMBL" id="RAG83325.1"/>
    </source>
</evidence>
<name>A0A2X0K229_9ACTN</name>
<gene>
    <name evidence="2" type="ORF">DN069_22655</name>
</gene>
<dbReference type="AlphaFoldDB" id="A0A2X0K229"/>
<keyword evidence="3" id="KW-1185">Reference proteome</keyword>
<dbReference type="InterPro" id="IPR004360">
    <property type="entry name" value="Glyas_Fos-R_dOase_dom"/>
</dbReference>
<protein>
    <recommendedName>
        <fullName evidence="1">VOC domain-containing protein</fullName>
    </recommendedName>
</protein>
<evidence type="ECO:0000259" key="1">
    <source>
        <dbReference type="PROSITE" id="PS51819"/>
    </source>
</evidence>
<reference evidence="2 3" key="1">
    <citation type="submission" date="2018-06" db="EMBL/GenBank/DDBJ databases">
        <title>Streptacidiphilus pinicola sp. nov., isolated from pine grove soil.</title>
        <authorList>
            <person name="Roh S.G."/>
            <person name="Park S."/>
            <person name="Kim M.-K."/>
            <person name="Yun B.-R."/>
            <person name="Park J."/>
            <person name="Kim M.J."/>
            <person name="Kim Y.S."/>
            <person name="Kim S.B."/>
        </authorList>
    </citation>
    <scope>NUCLEOTIDE SEQUENCE [LARGE SCALE GENOMIC DNA]</scope>
    <source>
        <strain evidence="2 3">MMS16-CNU450</strain>
    </source>
</reference>
<dbReference type="InterPro" id="IPR037523">
    <property type="entry name" value="VOC_core"/>
</dbReference>
<dbReference type="CDD" id="cd06587">
    <property type="entry name" value="VOC"/>
    <property type="match status" value="1"/>
</dbReference>
<dbReference type="Proteomes" id="UP000248889">
    <property type="component" value="Unassembled WGS sequence"/>
</dbReference>
<proteinExistence type="predicted"/>
<dbReference type="Gene3D" id="3.10.180.10">
    <property type="entry name" value="2,3-Dihydroxybiphenyl 1,2-Dioxygenase, domain 1"/>
    <property type="match status" value="1"/>
</dbReference>
<comment type="caution">
    <text evidence="2">The sequence shown here is derived from an EMBL/GenBank/DDBJ whole genome shotgun (WGS) entry which is preliminary data.</text>
</comment>
<feature type="domain" description="VOC" evidence="1">
    <location>
        <begin position="2"/>
        <end position="118"/>
    </location>
</feature>
<sequence length="135" mass="14661">MRLASVVLNVFDLQEAVSFYRELLGLEVSADTSTAALLVSADGSQLYLRSLSGHASHETGGIGVHCVLWTAPSPAELRHCEQVLKDRHAHTDTQEEADGFVWVQGRDPSGVTVVVTHPGPDQVARTRIISRIYAL</sequence>
<dbReference type="EMBL" id="QKYN01000089">
    <property type="protein sequence ID" value="RAG83325.1"/>
    <property type="molecule type" value="Genomic_DNA"/>
</dbReference>